<evidence type="ECO:0000256" key="1">
    <source>
        <dbReference type="SAM" id="MobiDB-lite"/>
    </source>
</evidence>
<reference evidence="2 3" key="1">
    <citation type="journal article" date="2024" name="Nat. Commun.">
        <title>Phylogenomics reveals the evolutionary origins of lichenization in chlorophyte algae.</title>
        <authorList>
            <person name="Puginier C."/>
            <person name="Libourel C."/>
            <person name="Otte J."/>
            <person name="Skaloud P."/>
            <person name="Haon M."/>
            <person name="Grisel S."/>
            <person name="Petersen M."/>
            <person name="Berrin J.G."/>
            <person name="Delaux P.M."/>
            <person name="Dal Grande F."/>
            <person name="Keller J."/>
        </authorList>
    </citation>
    <scope>NUCLEOTIDE SEQUENCE [LARGE SCALE GENOMIC DNA]</scope>
    <source>
        <strain evidence="2 3">SAG 216-7</strain>
    </source>
</reference>
<comment type="caution">
    <text evidence="2">The sequence shown here is derived from an EMBL/GenBank/DDBJ whole genome shotgun (WGS) entry which is preliminary data.</text>
</comment>
<keyword evidence="3" id="KW-1185">Reference proteome</keyword>
<feature type="region of interest" description="Disordered" evidence="1">
    <location>
        <begin position="75"/>
        <end position="126"/>
    </location>
</feature>
<sequence>MQRTTTNSGAESSGLKELKKAAKRKRLRLALGISKKDYNSAQLMATYKKYLTPLMVPATEGEMVVGASLAVNQAKAGSGNDGSGSADGAVTEGEANGEPSADNQAEAGSDDSGRSSADGSAVPASAEVEVCPTAHRLTVRQLASGPDPSVHCPQAENTTMVPASRTRAAAAAVSNTAVAAAVSDVHVQAAAGH</sequence>
<name>A0ABR2YM51_9CHLO</name>
<proteinExistence type="predicted"/>
<dbReference type="EMBL" id="JALJOT010000008">
    <property type="protein sequence ID" value="KAK9908059.1"/>
    <property type="molecule type" value="Genomic_DNA"/>
</dbReference>
<organism evidence="2 3">
    <name type="scientific">Coccomyxa subellipsoidea</name>
    <dbReference type="NCBI Taxonomy" id="248742"/>
    <lineage>
        <taxon>Eukaryota</taxon>
        <taxon>Viridiplantae</taxon>
        <taxon>Chlorophyta</taxon>
        <taxon>core chlorophytes</taxon>
        <taxon>Trebouxiophyceae</taxon>
        <taxon>Trebouxiophyceae incertae sedis</taxon>
        <taxon>Coccomyxaceae</taxon>
        <taxon>Coccomyxa</taxon>
    </lineage>
</organism>
<accession>A0ABR2YM51</accession>
<evidence type="ECO:0000313" key="2">
    <source>
        <dbReference type="EMBL" id="KAK9908059.1"/>
    </source>
</evidence>
<gene>
    <name evidence="2" type="ORF">WJX75_002272</name>
</gene>
<evidence type="ECO:0000313" key="3">
    <source>
        <dbReference type="Proteomes" id="UP001491310"/>
    </source>
</evidence>
<protein>
    <submittedName>
        <fullName evidence="2">Uncharacterized protein</fullName>
    </submittedName>
</protein>
<dbReference type="Proteomes" id="UP001491310">
    <property type="component" value="Unassembled WGS sequence"/>
</dbReference>